<dbReference type="EMBL" id="SWFT01000008">
    <property type="protein sequence ID" value="KAA8908393.1"/>
    <property type="molecule type" value="Genomic_DNA"/>
</dbReference>
<comment type="similarity">
    <text evidence="2 7">Belongs to the peptidase C19 family.</text>
</comment>
<protein>
    <recommendedName>
        <fullName evidence="7">Ubiquitin carboxyl-terminal hydrolase</fullName>
        <ecNumber evidence="7">3.4.19.12</ecNumber>
    </recommendedName>
</protein>
<comment type="caution">
    <text evidence="10">The sequence shown here is derived from an EMBL/GenBank/DDBJ whole genome shotgun (WGS) entry which is preliminary data.</text>
</comment>
<dbReference type="GO" id="GO:0016579">
    <property type="term" value="P:protein deubiquitination"/>
    <property type="evidence" value="ECO:0007669"/>
    <property type="project" value="InterPro"/>
</dbReference>
<feature type="domain" description="USP" evidence="9">
    <location>
        <begin position="23"/>
        <end position="533"/>
    </location>
</feature>
<feature type="region of interest" description="Disordered" evidence="8">
    <location>
        <begin position="539"/>
        <end position="613"/>
    </location>
</feature>
<gene>
    <name evidence="10" type="ORF">DIURU_000182</name>
</gene>
<dbReference type="OrthoDB" id="2020758at2759"/>
<dbReference type="GO" id="GO:0006508">
    <property type="term" value="P:proteolysis"/>
    <property type="evidence" value="ECO:0007669"/>
    <property type="project" value="UniProtKB-KW"/>
</dbReference>
<keyword evidence="5 7" id="KW-0378">Hydrolase</keyword>
<dbReference type="GeneID" id="54778835"/>
<dbReference type="InterPro" id="IPR018200">
    <property type="entry name" value="USP_CS"/>
</dbReference>
<keyword evidence="6 7" id="KW-0788">Thiol protease</keyword>
<dbReference type="GO" id="GO:0004843">
    <property type="term" value="F:cysteine-type deubiquitinase activity"/>
    <property type="evidence" value="ECO:0007669"/>
    <property type="project" value="UniProtKB-UniRule"/>
</dbReference>
<dbReference type="InterPro" id="IPR038765">
    <property type="entry name" value="Papain-like_cys_pep_sf"/>
</dbReference>
<feature type="region of interest" description="Disordered" evidence="8">
    <location>
        <begin position="404"/>
        <end position="440"/>
    </location>
</feature>
<dbReference type="Gene3D" id="3.90.70.10">
    <property type="entry name" value="Cysteine proteinases"/>
    <property type="match status" value="1"/>
</dbReference>
<reference evidence="10 11" key="1">
    <citation type="submission" date="2019-07" db="EMBL/GenBank/DDBJ databases">
        <title>Genome assembly of two rare yeast pathogens: Diutina rugosa and Trichomonascus ciferrii.</title>
        <authorList>
            <person name="Mixao V."/>
            <person name="Saus E."/>
            <person name="Hansen A."/>
            <person name="Lass-Flor C."/>
            <person name="Gabaldon T."/>
        </authorList>
    </citation>
    <scope>NUCLEOTIDE SEQUENCE [LARGE SCALE GENOMIC DNA]</scope>
    <source>
        <strain evidence="10 11">CBS 613</strain>
    </source>
</reference>
<dbReference type="OMA" id="VECNRCA"/>
<dbReference type="SUPFAM" id="SSF54001">
    <property type="entry name" value="Cysteine proteinases"/>
    <property type="match status" value="1"/>
</dbReference>
<sequence>MKRFGKKPKRLQKFALANGGYIGGITNDGNTCFMNSVIQSLASSTELAKFIDKYVASDVTDERMIRASPYAFTMALKNLLTKINGQYGSRGKEFTTKSLLQKMPNGPKQNFFLGYNQEDAQEFYQLVMDLLENEYKKTMKSRISTPDPEEKPSPFINTADLAEVVMGTSKLGQLGDVYVPAAHVDPNLEDAEGKAQRLELITPVDGVQTERIGCMVCGEVGGIRYSVISGLSLNLPSSRMTRGFTIEELLNTWIEPEIIDEVNCNRCGLNQTREFLAEKVSSTDNADIADKFQQRLDEIDSELAKHTVSDEAFERLSIKNMLKKSRKQKQSFLTRPPPFLCMHINRSVFDPNTYMMMKNTANVSFPAVLDLSAYVVEPEDINMDARKPFRRQDEPTPVVKETIGVPEKTEDVGESTAESTAESTTEPTQEKAEPTKPAKPVSKLTQAFGAELTPSQLGSAITNELNEDHPRKHLLYHLKAVIVHYGTHNYGHYICYRKYRGTWWRVSDESVYVVTEQEVLEGHGTFMLFYEYDDGHHEVYQPVSDSEGEENDNDGDDDMLSKSAPTTSTTQYSWNTTSPFQRLTPMTPMTPLTPKSEEDKPDEVNVEEDRAHL</sequence>
<evidence type="ECO:0000256" key="4">
    <source>
        <dbReference type="ARBA" id="ARBA00022786"/>
    </source>
</evidence>
<evidence type="ECO:0000256" key="3">
    <source>
        <dbReference type="ARBA" id="ARBA00022670"/>
    </source>
</evidence>
<dbReference type="Proteomes" id="UP000449547">
    <property type="component" value="Unassembled WGS sequence"/>
</dbReference>
<evidence type="ECO:0000256" key="5">
    <source>
        <dbReference type="ARBA" id="ARBA00022801"/>
    </source>
</evidence>
<dbReference type="CDD" id="cd02662">
    <property type="entry name" value="Peptidase_C19F"/>
    <property type="match status" value="1"/>
</dbReference>
<proteinExistence type="inferred from homology"/>
<evidence type="ECO:0000313" key="11">
    <source>
        <dbReference type="Proteomes" id="UP000449547"/>
    </source>
</evidence>
<accession>A0A642V5N7</accession>
<dbReference type="PROSITE" id="PS50235">
    <property type="entry name" value="USP_3"/>
    <property type="match status" value="1"/>
</dbReference>
<name>A0A642V5N7_DIURU</name>
<evidence type="ECO:0000256" key="2">
    <source>
        <dbReference type="ARBA" id="ARBA00009085"/>
    </source>
</evidence>
<evidence type="ECO:0000313" key="10">
    <source>
        <dbReference type="EMBL" id="KAA8908393.1"/>
    </source>
</evidence>
<dbReference type="PROSITE" id="PS00973">
    <property type="entry name" value="USP_2"/>
    <property type="match status" value="1"/>
</dbReference>
<evidence type="ECO:0000256" key="6">
    <source>
        <dbReference type="ARBA" id="ARBA00022807"/>
    </source>
</evidence>
<keyword evidence="11" id="KW-1185">Reference proteome</keyword>
<dbReference type="RefSeq" id="XP_034014993.1">
    <property type="nucleotide sequence ID" value="XM_034154405.1"/>
</dbReference>
<dbReference type="PANTHER" id="PTHR24006:SF888">
    <property type="entry name" value="UBIQUITIN CARBOXYL-TERMINAL HYDROLASE 30"/>
    <property type="match status" value="1"/>
</dbReference>
<keyword evidence="4 7" id="KW-0833">Ubl conjugation pathway</keyword>
<evidence type="ECO:0000256" key="1">
    <source>
        <dbReference type="ARBA" id="ARBA00000707"/>
    </source>
</evidence>
<feature type="compositionally biased region" description="Low complexity" evidence="8">
    <location>
        <begin position="414"/>
        <end position="426"/>
    </location>
</feature>
<dbReference type="PANTHER" id="PTHR24006">
    <property type="entry name" value="UBIQUITIN CARBOXYL-TERMINAL HYDROLASE"/>
    <property type="match status" value="1"/>
</dbReference>
<dbReference type="PROSITE" id="PS00972">
    <property type="entry name" value="USP_1"/>
    <property type="match status" value="1"/>
</dbReference>
<feature type="compositionally biased region" description="Acidic residues" evidence="8">
    <location>
        <begin position="546"/>
        <end position="558"/>
    </location>
</feature>
<dbReference type="EC" id="3.4.19.12" evidence="7"/>
<evidence type="ECO:0000256" key="7">
    <source>
        <dbReference type="RuleBase" id="RU366025"/>
    </source>
</evidence>
<dbReference type="GO" id="GO:0005634">
    <property type="term" value="C:nucleus"/>
    <property type="evidence" value="ECO:0007669"/>
    <property type="project" value="TreeGrafter"/>
</dbReference>
<dbReference type="VEuPathDB" id="FungiDB:DIURU_000182"/>
<evidence type="ECO:0000256" key="8">
    <source>
        <dbReference type="SAM" id="MobiDB-lite"/>
    </source>
</evidence>
<dbReference type="InterPro" id="IPR050164">
    <property type="entry name" value="Peptidase_C19"/>
</dbReference>
<dbReference type="InterPro" id="IPR001394">
    <property type="entry name" value="Peptidase_C19_UCH"/>
</dbReference>
<feature type="compositionally biased region" description="Low complexity" evidence="8">
    <location>
        <begin position="566"/>
        <end position="594"/>
    </location>
</feature>
<dbReference type="Pfam" id="PF00443">
    <property type="entry name" value="UCH"/>
    <property type="match status" value="1"/>
</dbReference>
<comment type="catalytic activity">
    <reaction evidence="1 7">
        <text>Thiol-dependent hydrolysis of ester, thioester, amide, peptide and isopeptide bonds formed by the C-terminal Gly of ubiquitin (a 76-residue protein attached to proteins as an intracellular targeting signal).</text>
        <dbReference type="EC" id="3.4.19.12"/>
    </reaction>
</comment>
<evidence type="ECO:0000259" key="9">
    <source>
        <dbReference type="PROSITE" id="PS50235"/>
    </source>
</evidence>
<keyword evidence="3 7" id="KW-0645">Protease</keyword>
<dbReference type="InterPro" id="IPR028889">
    <property type="entry name" value="USP"/>
</dbReference>
<organism evidence="10 11">
    <name type="scientific">Diutina rugosa</name>
    <name type="common">Yeast</name>
    <name type="synonym">Candida rugosa</name>
    <dbReference type="NCBI Taxonomy" id="5481"/>
    <lineage>
        <taxon>Eukaryota</taxon>
        <taxon>Fungi</taxon>
        <taxon>Dikarya</taxon>
        <taxon>Ascomycota</taxon>
        <taxon>Saccharomycotina</taxon>
        <taxon>Pichiomycetes</taxon>
        <taxon>Debaryomycetaceae</taxon>
        <taxon>Diutina</taxon>
    </lineage>
</organism>
<dbReference type="AlphaFoldDB" id="A0A642V5N7"/>
<dbReference type="GO" id="GO:0005829">
    <property type="term" value="C:cytosol"/>
    <property type="evidence" value="ECO:0007669"/>
    <property type="project" value="TreeGrafter"/>
</dbReference>